<reference evidence="4 5" key="1">
    <citation type="submission" date="2018-06" db="EMBL/GenBank/DDBJ databases">
        <authorList>
            <consortium name="Pathogen Informatics"/>
            <person name="Doyle S."/>
        </authorList>
    </citation>
    <scope>NUCLEOTIDE SEQUENCE [LARGE SCALE GENOMIC DNA]</scope>
    <source>
        <strain evidence="4 5">NCTC10742</strain>
    </source>
</reference>
<dbReference type="RefSeq" id="WP_115328993.1">
    <property type="nucleotide sequence ID" value="NZ_JACKST010000005.1"/>
</dbReference>
<sequence length="1229" mass="134834">MTTLLRDVIDIPERVGSDDYVLRLTDSTDDDAHIAATLDAYVLTESLRENFDAALDLVADAVKQNTSRAAYLTGSFGSGKSHFMAVLYALLGNHPAVRTPKFQALTGHYDGALAGKKLLRLTYHLLGATSLEQAVLRGYVDQITRLHPEAPLPAVHLSDKLLTDAENLRDKMGDEQFLAGLAGGNGGGSGDPWGGLIGGGWDLPRYRAALAAGPEDPERRELVSALAGSYFGSFAETADYVDLDRGLVVISEHAKALGYDGVVLFLDELVLWLAFSVRDTEFFARESQKITKLVESSGRQRPIPLISFISRQMDLRKWFADAGASGAEQDALDRAFQYQQGRFREIELGDDNLAEVAHARLLKPKDEAAQEILNKAFADLTRSPEVWEVLRDSLNADDKHRGASEAEFRLTYPFSPVLVSTLRNLSSVMQRERTALKVMQRMLVDRRDTLTVEDLIPVGDAFDYIVEGSEPIDSHAKNMFDAAHDLYRNRLLPTLLDKHEVSTEQLDTDPDSVPRGFRGQERIAKTLLLSAIAPNVPALRDITAGRLAALNHGSIKAMVAGGEARVVLGVVRDWAQKDAPEISVSEGANPVIRVQLAEVDYQSVLDRIRAEDNSGRRRALLRRLIHQALGVGTAQDDLGGAATRTVIWRGSRREVDIVFGNVRDAASLPEQSFDARPGTWRAVVDYPFDEAGFTSADDINRIDRLLAGGDRHTVVWLPRFFTESAMEDLALLVKLDWLFTGSGDRWTENSDHLSATDRAQALGILKNLESGTRTAFDNLLKQAYGIEPADPKRITAESQQFDVLTSLSRDFQPQLPPAANLENAFLNIIDQAFSATYPNHPQFDPADSEVTARNFETVREYVEQASTHRDGRVPTNPGADRTAVRRIAGPLRVGKATEDHFLFDQTSFDYWATELDRAAQAADPVTVGALQTHIEALSPAWGLRPESRDLVVSAWALLRKRAWFEAGSAITAPPLGRMRPNIELRAEQLPEQQAWEDARANAAKLFGYTMARTYLTGANVADFAGQVRTHATDVGTKLGHLVDELHKAYGRLDAVAGADDRLTAARALHEVADTLSRTAGNVAVIDALAGVGLPVALETAGQIGADAPRDSVTLRNFKWPLVEVLKTGARTGGDVGDRANAIWKSLQEAVSIPGRSLSDDLTAAETRLVHWVVEREPVTPPPPPPPPPPTVTERDRVLRNTDDLAGLQSEITAAMEESGKKVHVRWWLE</sequence>
<accession>A0A378SQ45</accession>
<feature type="compositionally biased region" description="Pro residues" evidence="1">
    <location>
        <begin position="1178"/>
        <end position="1190"/>
    </location>
</feature>
<name>A0A378SQ45_9MYCO</name>
<evidence type="ECO:0000259" key="2">
    <source>
        <dbReference type="Pfam" id="PF26381"/>
    </source>
</evidence>
<organism evidence="4 5">
    <name type="scientific">Mycolicibacterium gilvum</name>
    <dbReference type="NCBI Taxonomy" id="1804"/>
    <lineage>
        <taxon>Bacteria</taxon>
        <taxon>Bacillati</taxon>
        <taxon>Actinomycetota</taxon>
        <taxon>Actinomycetes</taxon>
        <taxon>Mycobacteriales</taxon>
        <taxon>Mycobacteriaceae</taxon>
        <taxon>Mycolicibacterium</taxon>
    </lineage>
</organism>
<proteinExistence type="predicted"/>
<dbReference type="Proteomes" id="UP000254291">
    <property type="component" value="Unassembled WGS sequence"/>
</dbReference>
<dbReference type="InterPro" id="IPR058747">
    <property type="entry name" value="PglY_C"/>
</dbReference>
<evidence type="ECO:0000256" key="1">
    <source>
        <dbReference type="SAM" id="MobiDB-lite"/>
    </source>
</evidence>
<evidence type="ECO:0000313" key="5">
    <source>
        <dbReference type="Proteomes" id="UP000254291"/>
    </source>
</evidence>
<dbReference type="Pfam" id="PF26382">
    <property type="entry name" value="BREX_PglY_6th"/>
    <property type="match status" value="1"/>
</dbReference>
<protein>
    <submittedName>
        <fullName evidence="4">Putative phage resistance protein</fullName>
    </submittedName>
</protein>
<gene>
    <name evidence="4" type="ORF">NCTC10742_03204</name>
</gene>
<feature type="region of interest" description="Disordered" evidence="1">
    <location>
        <begin position="1175"/>
        <end position="1194"/>
    </location>
</feature>
<feature type="domain" description="ATPase PglY C-terminal" evidence="3">
    <location>
        <begin position="999"/>
        <end position="1177"/>
    </location>
</feature>
<dbReference type="AlphaFoldDB" id="A0A378SQ45"/>
<dbReference type="EMBL" id="UGQM01000001">
    <property type="protein sequence ID" value="STZ43974.1"/>
    <property type="molecule type" value="Genomic_DNA"/>
</dbReference>
<dbReference type="InterPro" id="IPR058748">
    <property type="entry name" value="PglY_5th"/>
</dbReference>
<dbReference type="Pfam" id="PF26381">
    <property type="entry name" value="BREX_PglY_5th"/>
    <property type="match status" value="1"/>
</dbReference>
<evidence type="ECO:0000259" key="3">
    <source>
        <dbReference type="Pfam" id="PF26382"/>
    </source>
</evidence>
<feature type="domain" description="ATPase PglY 5th" evidence="2">
    <location>
        <begin position="854"/>
        <end position="956"/>
    </location>
</feature>
<evidence type="ECO:0000313" key="4">
    <source>
        <dbReference type="EMBL" id="STZ43974.1"/>
    </source>
</evidence>